<dbReference type="GeneID" id="115888828"/>
<feature type="transmembrane region" description="Helical" evidence="8">
    <location>
        <begin position="12"/>
        <end position="33"/>
    </location>
</feature>
<evidence type="ECO:0000256" key="3">
    <source>
        <dbReference type="ARBA" id="ARBA00022679"/>
    </source>
</evidence>
<evidence type="ECO:0000256" key="8">
    <source>
        <dbReference type="RuleBase" id="RU363075"/>
    </source>
</evidence>
<feature type="transmembrane region" description="Helical" evidence="8">
    <location>
        <begin position="291"/>
        <end position="308"/>
    </location>
</feature>
<keyword evidence="3" id="KW-0808">Transferase</keyword>
<keyword evidence="6 8" id="KW-1133">Transmembrane helix</keyword>
<name>A0A6J2YKI8_SITOR</name>
<feature type="transmembrane region" description="Helical" evidence="8">
    <location>
        <begin position="166"/>
        <end position="190"/>
    </location>
</feature>
<comment type="similarity">
    <text evidence="8">Belongs to the glycosyltransferase 22 family.</text>
</comment>
<gene>
    <name evidence="10" type="primary">LOC115888828</name>
</gene>
<dbReference type="GO" id="GO:0005789">
    <property type="term" value="C:endoplasmic reticulum membrane"/>
    <property type="evidence" value="ECO:0007669"/>
    <property type="project" value="UniProtKB-SubCell"/>
</dbReference>
<evidence type="ECO:0000256" key="6">
    <source>
        <dbReference type="ARBA" id="ARBA00022989"/>
    </source>
</evidence>
<evidence type="ECO:0000256" key="2">
    <source>
        <dbReference type="ARBA" id="ARBA00022676"/>
    </source>
</evidence>
<dbReference type="KEGG" id="soy:115888828"/>
<keyword evidence="2 8" id="KW-0328">Glycosyltransferase</keyword>
<accession>A0A6J2YKI8</accession>
<reference evidence="10" key="1">
    <citation type="submission" date="2025-08" db="UniProtKB">
        <authorList>
            <consortium name="RefSeq"/>
        </authorList>
    </citation>
    <scope>IDENTIFICATION</scope>
    <source>
        <tissue evidence="10">Gonads</tissue>
    </source>
</reference>
<evidence type="ECO:0000313" key="9">
    <source>
        <dbReference type="Proteomes" id="UP000504635"/>
    </source>
</evidence>
<keyword evidence="9" id="KW-1185">Reference proteome</keyword>
<dbReference type="CTD" id="38446"/>
<dbReference type="PANTHER" id="PTHR22760">
    <property type="entry name" value="GLYCOSYLTRANSFERASE"/>
    <property type="match status" value="1"/>
</dbReference>
<feature type="transmembrane region" description="Helical" evidence="8">
    <location>
        <begin position="314"/>
        <end position="333"/>
    </location>
</feature>
<dbReference type="InterPro" id="IPR005599">
    <property type="entry name" value="GPI_mannosylTrfase"/>
</dbReference>
<evidence type="ECO:0000256" key="7">
    <source>
        <dbReference type="ARBA" id="ARBA00023136"/>
    </source>
</evidence>
<protein>
    <recommendedName>
        <fullName evidence="8">Mannosyltransferase</fullName>
        <ecNumber evidence="8">2.4.1.-</ecNumber>
    </recommendedName>
</protein>
<feature type="transmembrane region" description="Helical" evidence="8">
    <location>
        <begin position="340"/>
        <end position="359"/>
    </location>
</feature>
<evidence type="ECO:0000313" key="10">
    <source>
        <dbReference type="RefSeq" id="XP_030764543.1"/>
    </source>
</evidence>
<dbReference type="PANTHER" id="PTHR22760:SF4">
    <property type="entry name" value="GPI MANNOSYLTRANSFERASE 3"/>
    <property type="match status" value="1"/>
</dbReference>
<dbReference type="GO" id="GO:0000026">
    <property type="term" value="F:alpha-1,2-mannosyltransferase activity"/>
    <property type="evidence" value="ECO:0007669"/>
    <property type="project" value="TreeGrafter"/>
</dbReference>
<comment type="subcellular location">
    <subcellularLocation>
        <location evidence="1 8">Endoplasmic reticulum membrane</location>
        <topology evidence="1 8">Multi-pass membrane protein</topology>
    </subcellularLocation>
</comment>
<evidence type="ECO:0000256" key="5">
    <source>
        <dbReference type="ARBA" id="ARBA00022824"/>
    </source>
</evidence>
<dbReference type="Proteomes" id="UP000504635">
    <property type="component" value="Unplaced"/>
</dbReference>
<feature type="transmembrane region" description="Helical" evidence="8">
    <location>
        <begin position="210"/>
        <end position="234"/>
    </location>
</feature>
<dbReference type="EC" id="2.4.1.-" evidence="8"/>
<keyword evidence="4 8" id="KW-0812">Transmembrane</keyword>
<sequence length="503" mass="57946">MRLPTLTHFKNWDIFALFLSVRLFSIFAVQTYFVADEYYQSVEVAHKLAFGYGHLTWEWSQGIRSYGYPIIFTILYKALQYCGLDNSITVVYGPRVLQAIISAYADLCFYKWSGTKKWAIFTISTAWFWFYMGSRTLINTFETSLTTIALSKFPWLGKEADDRGNFLWIIAPLFVLRPTSVITWIPLCLFHLIISEKSVWRLIFTKYLPVGYLVLAVSIAIDSLVHGSLIITPYNFLKLNVFESIASNYGTHPWHWYLSSGLPAILGIQILPFIMAILIILKARKNHPNELVLLATIVFTIFVLSFLPHKEFRFILPLLPIVLYISSRFLAAWSRKASMLSIWLVTAIIFLGNAIPAWYVGYSHQRGTLDVMEPLSHIAKVDPNNTSFLFLMPCHSTPLYSHLHVNVSTKFLTCNPNLNKIPNYVDEADLFYKNPNAWLRNNYPPNSSLPSHIICFDNLVPLIGSDILTKYKKIKQFFHCNIPVSSRVGRYVVLYEYDEYAQL</sequence>
<dbReference type="GO" id="GO:0006506">
    <property type="term" value="P:GPI anchor biosynthetic process"/>
    <property type="evidence" value="ECO:0007669"/>
    <property type="project" value="TreeGrafter"/>
</dbReference>
<evidence type="ECO:0000256" key="1">
    <source>
        <dbReference type="ARBA" id="ARBA00004477"/>
    </source>
</evidence>
<keyword evidence="5 8" id="KW-0256">Endoplasmic reticulum</keyword>
<keyword evidence="7 8" id="KW-0472">Membrane</keyword>
<dbReference type="InParanoid" id="A0A6J2YKI8"/>
<dbReference type="Pfam" id="PF03901">
    <property type="entry name" value="Glyco_transf_22"/>
    <property type="match status" value="1"/>
</dbReference>
<feature type="transmembrane region" description="Helical" evidence="8">
    <location>
        <begin position="254"/>
        <end position="279"/>
    </location>
</feature>
<dbReference type="FunCoup" id="A0A6J2YKI8">
    <property type="interactions" value="1962"/>
</dbReference>
<proteinExistence type="inferred from homology"/>
<dbReference type="RefSeq" id="XP_030764543.1">
    <property type="nucleotide sequence ID" value="XM_030908683.1"/>
</dbReference>
<organism evidence="9 10">
    <name type="scientific">Sitophilus oryzae</name>
    <name type="common">Rice weevil</name>
    <name type="synonym">Curculio oryzae</name>
    <dbReference type="NCBI Taxonomy" id="7048"/>
    <lineage>
        <taxon>Eukaryota</taxon>
        <taxon>Metazoa</taxon>
        <taxon>Ecdysozoa</taxon>
        <taxon>Arthropoda</taxon>
        <taxon>Hexapoda</taxon>
        <taxon>Insecta</taxon>
        <taxon>Pterygota</taxon>
        <taxon>Neoptera</taxon>
        <taxon>Endopterygota</taxon>
        <taxon>Coleoptera</taxon>
        <taxon>Polyphaga</taxon>
        <taxon>Cucujiformia</taxon>
        <taxon>Curculionidae</taxon>
        <taxon>Dryophthorinae</taxon>
        <taxon>Sitophilus</taxon>
    </lineage>
</organism>
<evidence type="ECO:0000256" key="4">
    <source>
        <dbReference type="ARBA" id="ARBA00022692"/>
    </source>
</evidence>
<dbReference type="AlphaFoldDB" id="A0A6J2YKI8"/>
<dbReference type="OrthoDB" id="416834at2759"/>